<sequence>MRNIKSLARRLSTLEKDRLRESNHLEASEISDAHERVRISIKRIITLISEEIASIEQEIDLAISSDSIMKKNHQLLLSVKQFSSAKQAAVDSRDHPSIKRIGKSQG</sequence>
<reference evidence="1 2" key="1">
    <citation type="journal article" date="2013" name="ISME J.">
        <title>Comparative genomics of pathogenic lineages of Vibrio nigripulchritudo identifies virulence-associated traits.</title>
        <authorList>
            <person name="Goudenege D."/>
            <person name="Labreuche Y."/>
            <person name="Krin E."/>
            <person name="Ansquer D."/>
            <person name="Mangenot S."/>
            <person name="Calteau A."/>
            <person name="Medigue C."/>
            <person name="Mazel D."/>
            <person name="Polz M.F."/>
            <person name="Le Roux F."/>
        </authorList>
    </citation>
    <scope>NUCLEOTIDE SEQUENCE [LARGE SCALE GENOMIC DNA]</scope>
    <source>
        <strain evidence="1 2">SOn1</strain>
    </source>
</reference>
<evidence type="ECO:0000313" key="2">
    <source>
        <dbReference type="Proteomes" id="UP000018211"/>
    </source>
</evidence>
<proteinExistence type="predicted"/>
<gene>
    <name evidence="1" type="ORF">VIBNISOn1_1630002</name>
</gene>
<evidence type="ECO:0000313" key="1">
    <source>
        <dbReference type="EMBL" id="CCO46004.1"/>
    </source>
</evidence>
<name>A0AAV2VMZ3_9VIBR</name>
<comment type="caution">
    <text evidence="1">The sequence shown here is derived from an EMBL/GenBank/DDBJ whole genome shotgun (WGS) entry which is preliminary data.</text>
</comment>
<accession>A0AAV2VMZ3</accession>
<dbReference type="AlphaFoldDB" id="A0AAV2VMZ3"/>
<protein>
    <submittedName>
        <fullName evidence="1">Uncharacterized protein</fullName>
    </submittedName>
</protein>
<dbReference type="Proteomes" id="UP000018211">
    <property type="component" value="Unassembled WGS sequence"/>
</dbReference>
<dbReference type="EMBL" id="CAOF01000072">
    <property type="protein sequence ID" value="CCO46004.1"/>
    <property type="molecule type" value="Genomic_DNA"/>
</dbReference>
<organism evidence="1 2">
    <name type="scientific">Vibrio nigripulchritudo SOn1</name>
    <dbReference type="NCBI Taxonomy" id="1238450"/>
    <lineage>
        <taxon>Bacteria</taxon>
        <taxon>Pseudomonadati</taxon>
        <taxon>Pseudomonadota</taxon>
        <taxon>Gammaproteobacteria</taxon>
        <taxon>Vibrionales</taxon>
        <taxon>Vibrionaceae</taxon>
        <taxon>Vibrio</taxon>
    </lineage>
</organism>